<dbReference type="EMBL" id="LCWF01000067">
    <property type="protein sequence ID" value="KKY23460.1"/>
    <property type="molecule type" value="Genomic_DNA"/>
</dbReference>
<protein>
    <submittedName>
        <fullName evidence="2">Uncharacterized protein</fullName>
    </submittedName>
</protein>
<evidence type="ECO:0000313" key="2">
    <source>
        <dbReference type="EMBL" id="KKY23460.1"/>
    </source>
</evidence>
<feature type="region of interest" description="Disordered" evidence="1">
    <location>
        <begin position="77"/>
        <end position="111"/>
    </location>
</feature>
<accession>A0A0G2H3X2</accession>
<dbReference type="OrthoDB" id="422086at2759"/>
<evidence type="ECO:0000313" key="3">
    <source>
        <dbReference type="Proteomes" id="UP000053317"/>
    </source>
</evidence>
<reference evidence="2 3" key="2">
    <citation type="submission" date="2015-05" db="EMBL/GenBank/DDBJ databases">
        <authorList>
            <person name="Morales-Cruz A."/>
            <person name="Amrine K.C."/>
            <person name="Cantu D."/>
        </authorList>
    </citation>
    <scope>NUCLEOTIDE SEQUENCE [LARGE SCALE GENOMIC DNA]</scope>
    <source>
        <strain evidence="2">UCRPC4</strain>
    </source>
</reference>
<dbReference type="Proteomes" id="UP000053317">
    <property type="component" value="Unassembled WGS sequence"/>
</dbReference>
<reference evidence="2 3" key="1">
    <citation type="submission" date="2015-05" db="EMBL/GenBank/DDBJ databases">
        <title>Distinctive expansion of gene families associated with plant cell wall degradation and secondary metabolism in the genomes of grapevine trunk pathogens.</title>
        <authorList>
            <person name="Lawrence D.P."/>
            <person name="Travadon R."/>
            <person name="Rolshausen P.E."/>
            <person name="Baumgartner K."/>
        </authorList>
    </citation>
    <scope>NUCLEOTIDE SEQUENCE [LARGE SCALE GENOMIC DNA]</scope>
    <source>
        <strain evidence="2">UCRPC4</strain>
    </source>
</reference>
<evidence type="ECO:0000256" key="1">
    <source>
        <dbReference type="SAM" id="MobiDB-lite"/>
    </source>
</evidence>
<organism evidence="2 3">
    <name type="scientific">Phaeomoniella chlamydospora</name>
    <name type="common">Phaeoacremonium chlamydosporum</name>
    <dbReference type="NCBI Taxonomy" id="158046"/>
    <lineage>
        <taxon>Eukaryota</taxon>
        <taxon>Fungi</taxon>
        <taxon>Dikarya</taxon>
        <taxon>Ascomycota</taxon>
        <taxon>Pezizomycotina</taxon>
        <taxon>Eurotiomycetes</taxon>
        <taxon>Chaetothyriomycetidae</taxon>
        <taxon>Phaeomoniellales</taxon>
        <taxon>Phaeomoniellaceae</taxon>
        <taxon>Phaeomoniella</taxon>
    </lineage>
</organism>
<keyword evidence="3" id="KW-1185">Reference proteome</keyword>
<sequence>MTGVPANNCCNDEGHLNTFLEQAGIPSIPHAPANFPIAGFREAAEQRMRGCEPDYSSLQPVLLPVSRLHNLNSQSPAALARNQNQSDSQKSPSAGSEMGTDEREERNESSPLLHTMARTEQPEEQLYFSQWVRPEGRSTPRSQPRTVIITGFPSTATAQMIICLVYHGAVERMRVRGTRAFVTFTAGDDARHYYNATANGVIHNSPGGLVNRFVAMVDISPDIEPVSSRLREQLLEGVTRVVVVKNCPQEYTNMALKRIGEARGELECFVDKGITNGQKEVAFRYFEIERAAQLLLTLRRAEEFAEATIGYGIDPCKAASGPHYD</sequence>
<proteinExistence type="predicted"/>
<feature type="compositionally biased region" description="Polar residues" evidence="1">
    <location>
        <begin position="77"/>
        <end position="94"/>
    </location>
</feature>
<gene>
    <name evidence="2" type="ORF">UCRPC4_g02908</name>
</gene>
<comment type="caution">
    <text evidence="2">The sequence shown here is derived from an EMBL/GenBank/DDBJ whole genome shotgun (WGS) entry which is preliminary data.</text>
</comment>
<dbReference type="AlphaFoldDB" id="A0A0G2H3X2"/>
<name>A0A0G2H3X2_PHACM</name>